<accession>A0A371FFB0</accession>
<comment type="caution">
    <text evidence="1">The sequence shown here is derived from an EMBL/GenBank/DDBJ whole genome shotgun (WGS) entry which is preliminary data.</text>
</comment>
<evidence type="ECO:0000313" key="1">
    <source>
        <dbReference type="EMBL" id="RDX76961.1"/>
    </source>
</evidence>
<name>A0A371FFB0_MUCPR</name>
<reference evidence="1" key="1">
    <citation type="submission" date="2018-05" db="EMBL/GenBank/DDBJ databases">
        <title>Draft genome of Mucuna pruriens seed.</title>
        <authorList>
            <person name="Nnadi N.E."/>
            <person name="Vos R."/>
            <person name="Hasami M.H."/>
            <person name="Devisetty U.K."/>
            <person name="Aguiy J.C."/>
        </authorList>
    </citation>
    <scope>NUCLEOTIDE SEQUENCE [LARGE SCALE GENOMIC DNA]</scope>
    <source>
        <strain evidence="1">JCA_2017</strain>
    </source>
</reference>
<feature type="non-terminal residue" evidence="1">
    <location>
        <position position="1"/>
    </location>
</feature>
<protein>
    <recommendedName>
        <fullName evidence="3">Reverse transcriptase/retrotransposon-derived protein RNase H-like domain-containing protein</fullName>
    </recommendedName>
</protein>
<gene>
    <name evidence="1" type="ORF">CR513_42989</name>
</gene>
<proteinExistence type="predicted"/>
<sequence length="108" mass="12194">MLSPPILTHTKPHDSLFVYLAVAEEVVSAMLIRETEDGQSLIYFVSWALEGANTSAKVKACFQAHQSIYMTNPSCTRHHRENGNMDNRVVKSVCLSKNRDDGEERKEI</sequence>
<dbReference type="AlphaFoldDB" id="A0A371FFB0"/>
<dbReference type="EMBL" id="QJKJ01009327">
    <property type="protein sequence ID" value="RDX76961.1"/>
    <property type="molecule type" value="Genomic_DNA"/>
</dbReference>
<dbReference type="Proteomes" id="UP000257109">
    <property type="component" value="Unassembled WGS sequence"/>
</dbReference>
<evidence type="ECO:0000313" key="2">
    <source>
        <dbReference type="Proteomes" id="UP000257109"/>
    </source>
</evidence>
<keyword evidence="2" id="KW-1185">Reference proteome</keyword>
<organism evidence="1 2">
    <name type="scientific">Mucuna pruriens</name>
    <name type="common">Velvet bean</name>
    <name type="synonym">Dolichos pruriens</name>
    <dbReference type="NCBI Taxonomy" id="157652"/>
    <lineage>
        <taxon>Eukaryota</taxon>
        <taxon>Viridiplantae</taxon>
        <taxon>Streptophyta</taxon>
        <taxon>Embryophyta</taxon>
        <taxon>Tracheophyta</taxon>
        <taxon>Spermatophyta</taxon>
        <taxon>Magnoliopsida</taxon>
        <taxon>eudicotyledons</taxon>
        <taxon>Gunneridae</taxon>
        <taxon>Pentapetalae</taxon>
        <taxon>rosids</taxon>
        <taxon>fabids</taxon>
        <taxon>Fabales</taxon>
        <taxon>Fabaceae</taxon>
        <taxon>Papilionoideae</taxon>
        <taxon>50 kb inversion clade</taxon>
        <taxon>NPAAA clade</taxon>
        <taxon>indigoferoid/millettioid clade</taxon>
        <taxon>Phaseoleae</taxon>
        <taxon>Mucuna</taxon>
    </lineage>
</organism>
<evidence type="ECO:0008006" key="3">
    <source>
        <dbReference type="Google" id="ProtNLM"/>
    </source>
</evidence>